<dbReference type="EMBL" id="CACSLK010027751">
    <property type="protein sequence ID" value="CAA0827391.1"/>
    <property type="molecule type" value="Genomic_DNA"/>
</dbReference>
<dbReference type="Pfam" id="PF14223">
    <property type="entry name" value="Retrotran_gag_2"/>
    <property type="match status" value="1"/>
</dbReference>
<accession>A0A9N7RDW2</accession>
<sequence>MRNFIQASNMNAWLSIMDGPYSPTVEREGATIAKPRKDWTDANLRKMQHDAAAINMLHCALDASEYNRISGCESAKEIWEKLETTCEGTNKVKESKINQQLRYYELFEMKEGKSIEQVKKILRSLPRSWEAKKTTIEEAHDLKVYKFDELIGSLLTHEISVRNFEEKEKQGRSEDKRQKAIVLKPDSSEDEDSDIDEMAMLARKLKKMFKKGGRFHKKKI</sequence>
<organism evidence="2 3">
    <name type="scientific">Striga hermonthica</name>
    <name type="common">Purple witchweed</name>
    <name type="synonym">Buchnera hermonthica</name>
    <dbReference type="NCBI Taxonomy" id="68872"/>
    <lineage>
        <taxon>Eukaryota</taxon>
        <taxon>Viridiplantae</taxon>
        <taxon>Streptophyta</taxon>
        <taxon>Embryophyta</taxon>
        <taxon>Tracheophyta</taxon>
        <taxon>Spermatophyta</taxon>
        <taxon>Magnoliopsida</taxon>
        <taxon>eudicotyledons</taxon>
        <taxon>Gunneridae</taxon>
        <taxon>Pentapetalae</taxon>
        <taxon>asterids</taxon>
        <taxon>lamiids</taxon>
        <taxon>Lamiales</taxon>
        <taxon>Orobanchaceae</taxon>
        <taxon>Buchnereae</taxon>
        <taxon>Striga</taxon>
    </lineage>
</organism>
<dbReference type="PANTHER" id="PTHR34676">
    <property type="entry name" value="DUF4219 DOMAIN-CONTAINING PROTEIN-RELATED"/>
    <property type="match status" value="1"/>
</dbReference>
<dbReference type="OrthoDB" id="913719at2759"/>
<feature type="region of interest" description="Disordered" evidence="1">
    <location>
        <begin position="166"/>
        <end position="195"/>
    </location>
</feature>
<dbReference type="PANTHER" id="PTHR34676:SF8">
    <property type="entry name" value="TRANSMEMBRANE PROTEIN"/>
    <property type="match status" value="1"/>
</dbReference>
<evidence type="ECO:0008006" key="4">
    <source>
        <dbReference type="Google" id="ProtNLM"/>
    </source>
</evidence>
<comment type="caution">
    <text evidence="2">The sequence shown here is derived from an EMBL/GenBank/DDBJ whole genome shotgun (WGS) entry which is preliminary data.</text>
</comment>
<protein>
    <recommendedName>
        <fullName evidence="4">UBN2 domain-containing protein</fullName>
    </recommendedName>
</protein>
<proteinExistence type="predicted"/>
<name>A0A9N7RDW2_STRHE</name>
<gene>
    <name evidence="2" type="ORF">SHERM_23086</name>
</gene>
<dbReference type="Proteomes" id="UP001153555">
    <property type="component" value="Unassembled WGS sequence"/>
</dbReference>
<keyword evidence="3" id="KW-1185">Reference proteome</keyword>
<feature type="compositionally biased region" description="Basic and acidic residues" evidence="1">
    <location>
        <begin position="166"/>
        <end position="178"/>
    </location>
</feature>
<evidence type="ECO:0000256" key="1">
    <source>
        <dbReference type="SAM" id="MobiDB-lite"/>
    </source>
</evidence>
<evidence type="ECO:0000313" key="3">
    <source>
        <dbReference type="Proteomes" id="UP001153555"/>
    </source>
</evidence>
<dbReference type="AlphaFoldDB" id="A0A9N7RDW2"/>
<evidence type="ECO:0000313" key="2">
    <source>
        <dbReference type="EMBL" id="CAA0827391.1"/>
    </source>
</evidence>
<reference evidence="2" key="1">
    <citation type="submission" date="2019-12" db="EMBL/GenBank/DDBJ databases">
        <authorList>
            <person name="Scholes J."/>
        </authorList>
    </citation>
    <scope>NUCLEOTIDE SEQUENCE</scope>
</reference>